<dbReference type="InterPro" id="IPR027417">
    <property type="entry name" value="P-loop_NTPase"/>
</dbReference>
<dbReference type="Proteomes" id="UP000694918">
    <property type="component" value="Unplaced"/>
</dbReference>
<evidence type="ECO:0000256" key="2">
    <source>
        <dbReference type="ARBA" id="ARBA00022741"/>
    </source>
</evidence>
<keyword evidence="6" id="KW-1185">Reference proteome</keyword>
<dbReference type="SUPFAM" id="SSF52540">
    <property type="entry name" value="P-loop containing nucleoside triphosphate hydrolases"/>
    <property type="match status" value="1"/>
</dbReference>
<protein>
    <recommendedName>
        <fullName evidence="5">GPN-loop GTPase 2</fullName>
    </recommendedName>
</protein>
<name>A0AAJ6XFX7_POPEU</name>
<sequence>MLLVFCVRGPGSDFRNAPTCITEWWCLAHQNREKPPTAMQHPIHKPNRKVIYKFNENVANSNFFMLMASYRNVTVVNLDPANDALPYDLAIKIEDLIKLIDEMNEHSLGPIGGLVYCTDYLEKNIGWLLSNLEPLLKDHYLLVEFPDQVELSFLHSNVKNVIMKLIKKLNLRLTALHLVDAHLCSDPGKYVSALLLSVSTVLHLELPRINVLSKIDLIESYGKARLLTLISIQTRNIVIFAAPSRSGSSCC</sequence>
<dbReference type="AlphaFoldDB" id="A0AAJ6XFX7"/>
<accession>A0AAJ6XFX7</accession>
<comment type="subunit">
    <text evidence="5">Binds to RNA polymerase II (RNAPII).</text>
</comment>
<evidence type="ECO:0000256" key="5">
    <source>
        <dbReference type="RuleBase" id="RU365059"/>
    </source>
</evidence>
<evidence type="ECO:0000313" key="7">
    <source>
        <dbReference type="RefSeq" id="XP_011017109.1"/>
    </source>
</evidence>
<evidence type="ECO:0000313" key="6">
    <source>
        <dbReference type="Proteomes" id="UP000694918"/>
    </source>
</evidence>
<dbReference type="KEGG" id="peu:105120554"/>
<comment type="function">
    <text evidence="5">Small GTPase required for proper localization of RNA polymerase II and III (RNAPII and RNAPIII). May act at an RNAP assembly step prior to nuclear import.</text>
</comment>
<dbReference type="Pfam" id="PF03029">
    <property type="entry name" value="ATP_bind_1"/>
    <property type="match status" value="1"/>
</dbReference>
<dbReference type="GO" id="GO:0003924">
    <property type="term" value="F:GTPase activity"/>
    <property type="evidence" value="ECO:0007669"/>
    <property type="project" value="TreeGrafter"/>
</dbReference>
<keyword evidence="4 5" id="KW-0342">GTP-binding</keyword>
<dbReference type="GeneID" id="105120554"/>
<dbReference type="PANTHER" id="PTHR21231:SF3">
    <property type="entry name" value="GPN-LOOP GTPASE 2"/>
    <property type="match status" value="1"/>
</dbReference>
<organism evidence="6 7">
    <name type="scientific">Populus euphratica</name>
    <name type="common">Euphrates poplar</name>
    <dbReference type="NCBI Taxonomy" id="75702"/>
    <lineage>
        <taxon>Eukaryota</taxon>
        <taxon>Viridiplantae</taxon>
        <taxon>Streptophyta</taxon>
        <taxon>Embryophyta</taxon>
        <taxon>Tracheophyta</taxon>
        <taxon>Spermatophyta</taxon>
        <taxon>Magnoliopsida</taxon>
        <taxon>eudicotyledons</taxon>
        <taxon>Gunneridae</taxon>
        <taxon>Pentapetalae</taxon>
        <taxon>rosids</taxon>
        <taxon>fabids</taxon>
        <taxon>Malpighiales</taxon>
        <taxon>Salicaceae</taxon>
        <taxon>Saliceae</taxon>
        <taxon>Populus</taxon>
    </lineage>
</organism>
<comment type="similarity">
    <text evidence="1 5">Belongs to the GPN-loop GTPase family.</text>
</comment>
<gene>
    <name evidence="7" type="primary">LOC105120554</name>
</gene>
<dbReference type="Gene3D" id="3.40.50.300">
    <property type="entry name" value="P-loop containing nucleotide triphosphate hydrolases"/>
    <property type="match status" value="1"/>
</dbReference>
<dbReference type="GO" id="GO:0005525">
    <property type="term" value="F:GTP binding"/>
    <property type="evidence" value="ECO:0007669"/>
    <property type="project" value="UniProtKB-KW"/>
</dbReference>
<dbReference type="InterPro" id="IPR004130">
    <property type="entry name" value="Gpn"/>
</dbReference>
<evidence type="ECO:0000256" key="3">
    <source>
        <dbReference type="ARBA" id="ARBA00022801"/>
    </source>
</evidence>
<evidence type="ECO:0000256" key="4">
    <source>
        <dbReference type="ARBA" id="ARBA00023134"/>
    </source>
</evidence>
<dbReference type="GO" id="GO:0005737">
    <property type="term" value="C:cytoplasm"/>
    <property type="evidence" value="ECO:0007669"/>
    <property type="project" value="TreeGrafter"/>
</dbReference>
<reference evidence="7" key="1">
    <citation type="submission" date="2025-08" db="UniProtKB">
        <authorList>
            <consortium name="RefSeq"/>
        </authorList>
    </citation>
    <scope>IDENTIFICATION</scope>
</reference>
<evidence type="ECO:0000256" key="1">
    <source>
        <dbReference type="ARBA" id="ARBA00005290"/>
    </source>
</evidence>
<keyword evidence="3 5" id="KW-0378">Hydrolase</keyword>
<keyword evidence="2 5" id="KW-0547">Nucleotide-binding</keyword>
<dbReference type="RefSeq" id="XP_011017109.1">
    <property type="nucleotide sequence ID" value="XM_011018807.1"/>
</dbReference>
<proteinExistence type="inferred from homology"/>
<dbReference type="PANTHER" id="PTHR21231">
    <property type="entry name" value="XPA-BINDING PROTEIN 1-RELATED"/>
    <property type="match status" value="1"/>
</dbReference>